<sequence length="121" mass="13842">PTKNALYYSSCSFGGFDWQMINVYFSNGKFNGIQFYNAYKDKASAMNAYENLKETVGQKYQFTEREIKDTTCYAASQAFGKDGRELAIICDKRESRSKELLIYVQLGYADLNIEDNVSSEL</sequence>
<protein>
    <submittedName>
        <fullName evidence="1">Uncharacterized protein</fullName>
    </submittedName>
</protein>
<evidence type="ECO:0000313" key="1">
    <source>
        <dbReference type="EMBL" id="KGF43563.1"/>
    </source>
</evidence>
<name>A0A096A8X9_9BACT</name>
<comment type="caution">
    <text evidence="1">The sequence shown here is derived from an EMBL/GenBank/DDBJ whole genome shotgun (WGS) entry which is preliminary data.</text>
</comment>
<accession>A0A096A8X9</accession>
<gene>
    <name evidence="1" type="ORF">HMPREF0647_09700</name>
</gene>
<dbReference type="EMBL" id="JRNQ01000076">
    <property type="protein sequence ID" value="KGF43563.1"/>
    <property type="molecule type" value="Genomic_DNA"/>
</dbReference>
<feature type="non-terminal residue" evidence="1">
    <location>
        <position position="1"/>
    </location>
</feature>
<proteinExistence type="predicted"/>
<organism evidence="1 2">
    <name type="scientific">Prevotella bivia DNF00320</name>
    <dbReference type="NCBI Taxonomy" id="1401068"/>
    <lineage>
        <taxon>Bacteria</taxon>
        <taxon>Pseudomonadati</taxon>
        <taxon>Bacteroidota</taxon>
        <taxon>Bacteroidia</taxon>
        <taxon>Bacteroidales</taxon>
        <taxon>Prevotellaceae</taxon>
        <taxon>Prevotella</taxon>
    </lineage>
</organism>
<dbReference type="AlphaFoldDB" id="A0A096A8X9"/>
<evidence type="ECO:0000313" key="2">
    <source>
        <dbReference type="Proteomes" id="UP000029525"/>
    </source>
</evidence>
<dbReference type="Proteomes" id="UP000029525">
    <property type="component" value="Unassembled WGS sequence"/>
</dbReference>
<reference evidence="1 2" key="1">
    <citation type="submission" date="2014-07" db="EMBL/GenBank/DDBJ databases">
        <authorList>
            <person name="McCorrison J."/>
            <person name="Sanka R."/>
            <person name="Torralba M."/>
            <person name="Gillis M."/>
            <person name="Haft D.H."/>
            <person name="Methe B."/>
            <person name="Sutton G."/>
            <person name="Nelson K.E."/>
        </authorList>
    </citation>
    <scope>NUCLEOTIDE SEQUENCE [LARGE SCALE GENOMIC DNA]</scope>
    <source>
        <strain evidence="1 2">DNF00320</strain>
    </source>
</reference>